<feature type="transmembrane region" description="Helical" evidence="2">
    <location>
        <begin position="98"/>
        <end position="119"/>
    </location>
</feature>
<organism evidence="3 4">
    <name type="scientific">Pleurotus eryngii</name>
    <name type="common">Boletus of the steppes</name>
    <dbReference type="NCBI Taxonomy" id="5323"/>
    <lineage>
        <taxon>Eukaryota</taxon>
        <taxon>Fungi</taxon>
        <taxon>Dikarya</taxon>
        <taxon>Basidiomycota</taxon>
        <taxon>Agaricomycotina</taxon>
        <taxon>Agaricomycetes</taxon>
        <taxon>Agaricomycetidae</taxon>
        <taxon>Agaricales</taxon>
        <taxon>Pleurotineae</taxon>
        <taxon>Pleurotaceae</taxon>
        <taxon>Pleurotus</taxon>
    </lineage>
</organism>
<dbReference type="AlphaFoldDB" id="A0A9P6DJ05"/>
<keyword evidence="2" id="KW-1133">Transmembrane helix</keyword>
<reference evidence="3" key="1">
    <citation type="submission" date="2020-11" db="EMBL/GenBank/DDBJ databases">
        <authorList>
            <consortium name="DOE Joint Genome Institute"/>
            <person name="Ahrendt S."/>
            <person name="Riley R."/>
            <person name="Andreopoulos W."/>
            <person name="Labutti K."/>
            <person name="Pangilinan J."/>
            <person name="Ruiz-Duenas F.J."/>
            <person name="Barrasa J.M."/>
            <person name="Sanchez-Garcia M."/>
            <person name="Camarero S."/>
            <person name="Miyauchi S."/>
            <person name="Serrano A."/>
            <person name="Linde D."/>
            <person name="Babiker R."/>
            <person name="Drula E."/>
            <person name="Ayuso-Fernandez I."/>
            <person name="Pacheco R."/>
            <person name="Padilla G."/>
            <person name="Ferreira P."/>
            <person name="Barriuso J."/>
            <person name="Kellner H."/>
            <person name="Castanera R."/>
            <person name="Alfaro M."/>
            <person name="Ramirez L."/>
            <person name="Pisabarro A.G."/>
            <person name="Kuo A."/>
            <person name="Tritt A."/>
            <person name="Lipzen A."/>
            <person name="He G."/>
            <person name="Yan M."/>
            <person name="Ng V."/>
            <person name="Cullen D."/>
            <person name="Martin F."/>
            <person name="Rosso M.-N."/>
            <person name="Henrissat B."/>
            <person name="Hibbett D."/>
            <person name="Martinez A.T."/>
            <person name="Grigoriev I.V."/>
        </authorList>
    </citation>
    <scope>NUCLEOTIDE SEQUENCE</scope>
    <source>
        <strain evidence="3">ATCC 90797</strain>
    </source>
</reference>
<feature type="transmembrane region" description="Helical" evidence="2">
    <location>
        <begin position="30"/>
        <end position="51"/>
    </location>
</feature>
<evidence type="ECO:0000313" key="3">
    <source>
        <dbReference type="EMBL" id="KAF9500199.1"/>
    </source>
</evidence>
<evidence type="ECO:0000256" key="2">
    <source>
        <dbReference type="SAM" id="Phobius"/>
    </source>
</evidence>
<evidence type="ECO:0000256" key="1">
    <source>
        <dbReference type="SAM" id="MobiDB-lite"/>
    </source>
</evidence>
<name>A0A9P6DJ05_PLEER</name>
<feature type="compositionally biased region" description="Pro residues" evidence="1">
    <location>
        <begin position="232"/>
        <end position="242"/>
    </location>
</feature>
<keyword evidence="2" id="KW-0472">Membrane</keyword>
<dbReference type="EMBL" id="MU154528">
    <property type="protein sequence ID" value="KAF9500199.1"/>
    <property type="molecule type" value="Genomic_DNA"/>
</dbReference>
<proteinExistence type="predicted"/>
<keyword evidence="4" id="KW-1185">Reference proteome</keyword>
<keyword evidence="2" id="KW-0812">Transmembrane</keyword>
<protein>
    <recommendedName>
        <fullName evidence="5">MARVEL domain-containing protein</fullName>
    </recommendedName>
</protein>
<feature type="transmembrane region" description="Helical" evidence="2">
    <location>
        <begin position="150"/>
        <end position="171"/>
    </location>
</feature>
<evidence type="ECO:0008006" key="5">
    <source>
        <dbReference type="Google" id="ProtNLM"/>
    </source>
</evidence>
<evidence type="ECO:0000313" key="4">
    <source>
        <dbReference type="Proteomes" id="UP000807025"/>
    </source>
</evidence>
<feature type="transmembrane region" description="Helical" evidence="2">
    <location>
        <begin position="63"/>
        <end position="86"/>
    </location>
</feature>
<feature type="region of interest" description="Disordered" evidence="1">
    <location>
        <begin position="198"/>
        <end position="242"/>
    </location>
</feature>
<gene>
    <name evidence="3" type="ORF">BDN71DRAFT_1382465</name>
</gene>
<sequence>MSNVLPLVRLVSFGEPFSHFSSFLVPIHKISLAGVVIVFSIIVLGLCAHITNLTTSSFIPFYFTFAAMGIATVILTWAGLGTLLIVDRLRKGAITSWIVTELSVMAFLWIFWLTTGALVSEENAFRFSPGCSNTRGTVCGEFAATVAFSWLNWLIIFGYGGTLLVFSIIAATRGNSVWFKSVSEADFFAPAAQKAAPPTVYQPQPVQPQMQQPMQGQYPPAGYQQPQQPIFVPSPAPQSPQV</sequence>
<feature type="compositionally biased region" description="Low complexity" evidence="1">
    <location>
        <begin position="198"/>
        <end position="229"/>
    </location>
</feature>
<dbReference type="Proteomes" id="UP000807025">
    <property type="component" value="Unassembled WGS sequence"/>
</dbReference>
<accession>A0A9P6DJ05</accession>
<comment type="caution">
    <text evidence="3">The sequence shown here is derived from an EMBL/GenBank/DDBJ whole genome shotgun (WGS) entry which is preliminary data.</text>
</comment>
<dbReference type="OrthoDB" id="3364107at2759"/>